<dbReference type="KEGG" id="hma:pNG5039"/>
<evidence type="ECO:0000313" key="2">
    <source>
        <dbReference type="EMBL" id="AAV44460.1"/>
    </source>
</evidence>
<proteinExistence type="predicted"/>
<accession>Q5V7J7</accession>
<geneLocation type="plasmid" evidence="3">
    <name>pHMA133</name>
</geneLocation>
<dbReference type="EMBL" id="AY596294">
    <property type="protein sequence ID" value="AAV44460.1"/>
    <property type="molecule type" value="Genomic_DNA"/>
</dbReference>
<evidence type="ECO:0000313" key="4">
    <source>
        <dbReference type="Proteomes" id="UP000001169"/>
    </source>
</evidence>
<feature type="region of interest" description="Disordered" evidence="1">
    <location>
        <begin position="46"/>
        <end position="73"/>
    </location>
</feature>
<dbReference type="InterPro" id="IPR036390">
    <property type="entry name" value="WH_DNA-bd_sf"/>
</dbReference>
<dbReference type="EMBL" id="CP039135">
    <property type="protein sequence ID" value="QCP89676.1"/>
    <property type="molecule type" value="Genomic_DNA"/>
</dbReference>
<dbReference type="HOGENOM" id="CLU_2695629_0_0_2"/>
<dbReference type="Proteomes" id="UP000001169">
    <property type="component" value="Plasmid pNG500"/>
</dbReference>
<reference evidence="2 4" key="1">
    <citation type="journal article" date="2004" name="Genome Res.">
        <title>Genome sequence of Haloarcula marismortui: a halophilic archaeon from the Dead Sea.</title>
        <authorList>
            <person name="Baliga N.S."/>
            <person name="Bonneau R."/>
            <person name="Facciotti M.T."/>
            <person name="Pan M."/>
            <person name="Glusman G."/>
            <person name="Deutsch E.W."/>
            <person name="Shannon P."/>
            <person name="Chiu Y."/>
            <person name="Weng R.S."/>
            <person name="Gan R.R."/>
            <person name="Hung P."/>
            <person name="Date S.V."/>
            <person name="Marcotte E."/>
            <person name="Hood L."/>
            <person name="Ng W.V."/>
        </authorList>
    </citation>
    <scope>NUCLEOTIDE SEQUENCE [LARGE SCALE GENOMIC DNA]</scope>
    <source>
        <strain evidence="2">ATCC 43049</strain>
        <strain evidence="4">ATCC 43049 / DSM 3752 / JCM 8966 / VKM B-1809</strain>
        <plasmid evidence="4">Plasmid pNG500</plasmid>
        <plasmid evidence="2">pNG500</plasmid>
    </source>
</reference>
<dbReference type="Proteomes" id="UP000298722">
    <property type="component" value="Plasmid pHMA133"/>
</dbReference>
<evidence type="ECO:0000313" key="3">
    <source>
        <dbReference type="EMBL" id="QCP89676.1"/>
    </source>
</evidence>
<keyword evidence="2" id="KW-0614">Plasmid</keyword>
<organism evidence="2 4">
    <name type="scientific">Haloarcula marismortui (strain ATCC 43049 / DSM 3752 / JCM 8966 / VKM B-1809)</name>
    <name type="common">Halobacterium marismortui</name>
    <dbReference type="NCBI Taxonomy" id="272569"/>
    <lineage>
        <taxon>Archaea</taxon>
        <taxon>Methanobacteriati</taxon>
        <taxon>Methanobacteriota</taxon>
        <taxon>Stenosarchaea group</taxon>
        <taxon>Halobacteria</taxon>
        <taxon>Halobacteriales</taxon>
        <taxon>Haloarculaceae</taxon>
        <taxon>Haloarcula</taxon>
    </lineage>
</organism>
<protein>
    <submittedName>
        <fullName evidence="2">Uncharacterized protein</fullName>
    </submittedName>
</protein>
<dbReference type="EnsemblBacteria" id="AAV44460">
    <property type="protein sequence ID" value="AAV44460"/>
    <property type="gene ID" value="pNG5039"/>
</dbReference>
<reference evidence="3 5" key="2">
    <citation type="submission" date="2019-04" db="EMBL/GenBank/DDBJ databases">
        <title>Methylomes of two halophilic Archaea, Haloarcula marismortui and Haloferax mediterranei.</title>
        <authorList>
            <person name="DasSarma S."/>
            <person name="DasSarma P."/>
            <person name="DasSarma S."/>
            <person name="Fomenkov A."/>
            <person name="Vincze T."/>
            <person name="Anton B.P."/>
            <person name="Roberts R.J."/>
        </authorList>
    </citation>
    <scope>NUCLEOTIDE SEQUENCE [LARGE SCALE GENOMIC DNA]</scope>
    <source>
        <strain evidence="3 5">ATCC 43049</strain>
        <plasmid evidence="5">phma133</plasmid>
        <plasmid evidence="3">pHMA133</plasmid>
    </source>
</reference>
<geneLocation type="plasmid" evidence="2 4">
    <name>pNG500</name>
</geneLocation>
<dbReference type="SUPFAM" id="SSF46785">
    <property type="entry name" value="Winged helix' DNA-binding domain"/>
    <property type="match status" value="1"/>
</dbReference>
<geneLocation type="plasmid" evidence="5">
    <name>phma133</name>
</geneLocation>
<evidence type="ECO:0000256" key="1">
    <source>
        <dbReference type="SAM" id="MobiDB-lite"/>
    </source>
</evidence>
<name>Q5V7J7_HALMA</name>
<dbReference type="Gene3D" id="1.10.10.10">
    <property type="entry name" value="Winged helix-like DNA-binding domain superfamily/Winged helix DNA-binding domain"/>
    <property type="match status" value="1"/>
</dbReference>
<evidence type="ECO:0000313" key="5">
    <source>
        <dbReference type="Proteomes" id="UP000298722"/>
    </source>
</evidence>
<keyword evidence="4" id="KW-1185">Reference proteome</keyword>
<dbReference type="AlphaFoldDB" id="Q5V7J7"/>
<dbReference type="InterPro" id="IPR036388">
    <property type="entry name" value="WH-like_DNA-bd_sf"/>
</dbReference>
<sequence>MKYVEKAILRFANENKIWLTPSNIAKSTGYGTNYIHQECRNLLNKGYLESGDQPGSPSYRITDAGRDYLNSES</sequence>
<gene>
    <name evidence="2" type="ordered locus">pNG5039</name>
    <name evidence="3" type="ORF">E6P14_01930</name>
</gene>